<proteinExistence type="predicted"/>
<dbReference type="GO" id="GO:0045944">
    <property type="term" value="P:positive regulation of transcription by RNA polymerase II"/>
    <property type="evidence" value="ECO:0007669"/>
    <property type="project" value="TreeGrafter"/>
</dbReference>
<keyword evidence="4" id="KW-0804">Transcription</keyword>
<dbReference type="CDD" id="cd00083">
    <property type="entry name" value="bHLH_SF"/>
    <property type="match status" value="1"/>
</dbReference>
<keyword evidence="1" id="KW-0805">Transcription regulation</keyword>
<dbReference type="GO" id="GO:0003700">
    <property type="term" value="F:DNA-binding transcription factor activity"/>
    <property type="evidence" value="ECO:0007669"/>
    <property type="project" value="TreeGrafter"/>
</dbReference>
<evidence type="ECO:0000256" key="5">
    <source>
        <dbReference type="ARBA" id="ARBA00023242"/>
    </source>
</evidence>
<dbReference type="SMART" id="SM00353">
    <property type="entry name" value="HLH"/>
    <property type="match status" value="1"/>
</dbReference>
<evidence type="ECO:0000256" key="6">
    <source>
        <dbReference type="SAM" id="MobiDB-lite"/>
    </source>
</evidence>
<dbReference type="Gene3D" id="4.10.280.10">
    <property type="entry name" value="Helix-loop-helix DNA-binding domain"/>
    <property type="match status" value="1"/>
</dbReference>
<dbReference type="InterPro" id="IPR036638">
    <property type="entry name" value="HLH_DNA-bd_sf"/>
</dbReference>
<dbReference type="PROSITE" id="PS50888">
    <property type="entry name" value="BHLH"/>
    <property type="match status" value="1"/>
</dbReference>
<feature type="compositionally biased region" description="Basic residues" evidence="6">
    <location>
        <begin position="7"/>
        <end position="17"/>
    </location>
</feature>
<dbReference type="GO" id="GO:0046983">
    <property type="term" value="F:protein dimerization activity"/>
    <property type="evidence" value="ECO:0007669"/>
    <property type="project" value="InterPro"/>
</dbReference>
<feature type="domain" description="BHLH" evidence="7">
    <location>
        <begin position="23"/>
        <end position="75"/>
    </location>
</feature>
<protein>
    <recommendedName>
        <fullName evidence="7">BHLH domain-containing protein</fullName>
    </recommendedName>
</protein>
<evidence type="ECO:0000256" key="3">
    <source>
        <dbReference type="ARBA" id="ARBA00023159"/>
    </source>
</evidence>
<keyword evidence="5" id="KW-0539">Nucleus</keyword>
<evidence type="ECO:0000256" key="2">
    <source>
        <dbReference type="ARBA" id="ARBA00023125"/>
    </source>
</evidence>
<name>A0A8H4P067_9HYPO</name>
<accession>A0A8H4P067</accession>
<evidence type="ECO:0000313" key="8">
    <source>
        <dbReference type="EMBL" id="KAF4454230.1"/>
    </source>
</evidence>
<dbReference type="Proteomes" id="UP000605986">
    <property type="component" value="Unassembled WGS sequence"/>
</dbReference>
<dbReference type="InterPro" id="IPR011598">
    <property type="entry name" value="bHLH_dom"/>
</dbReference>
<dbReference type="OrthoDB" id="8964853at2759"/>
<dbReference type="EMBL" id="JAADJG010000130">
    <property type="protein sequence ID" value="KAF4454230.1"/>
    <property type="molecule type" value="Genomic_DNA"/>
</dbReference>
<comment type="caution">
    <text evidence="8">The sequence shown here is derived from an EMBL/GenBank/DDBJ whole genome shotgun (WGS) entry which is preliminary data.</text>
</comment>
<feature type="region of interest" description="Disordered" evidence="6">
    <location>
        <begin position="1"/>
        <end position="27"/>
    </location>
</feature>
<dbReference type="GO" id="GO:0003677">
    <property type="term" value="F:DNA binding"/>
    <property type="evidence" value="ECO:0007669"/>
    <property type="project" value="UniProtKB-KW"/>
</dbReference>
<evidence type="ECO:0000313" key="9">
    <source>
        <dbReference type="Proteomes" id="UP000605986"/>
    </source>
</evidence>
<dbReference type="PANTHER" id="PTHR10328:SF3">
    <property type="entry name" value="PROTEIN MAX"/>
    <property type="match status" value="1"/>
</dbReference>
<dbReference type="Pfam" id="PF00010">
    <property type="entry name" value="HLH"/>
    <property type="match status" value="1"/>
</dbReference>
<keyword evidence="3" id="KW-0010">Activator</keyword>
<keyword evidence="9" id="KW-1185">Reference proteome</keyword>
<dbReference type="PANTHER" id="PTHR10328">
    <property type="entry name" value="PROTEIN MAX MYC-ASSOCIATED FACTOR X"/>
    <property type="match status" value="1"/>
</dbReference>
<evidence type="ECO:0000256" key="1">
    <source>
        <dbReference type="ARBA" id="ARBA00023015"/>
    </source>
</evidence>
<dbReference type="AlphaFoldDB" id="A0A8H4P067"/>
<sequence>MADSRAKKTPPKRKGRARPLPPDVTARNLAIEKKRREELKEDFLTLARLLPNLVNARRLSKALIVNKSIEYVRQQLLLCLLASGDMQELVDQNRQLVLEVNDLRTRVGGLSMPLAQAKPITQAMTQLAQTKDQLCGLFPAGFGDNWAEEYSQTQQTTRVTDLLPSCAPTVQQTQANFTPDSMQSSLGSTNALLPATVEQEPQKSFGTGLDTMTEPSFPGINLIGAGDSYLDDQMLANMWAQEIGLGSNWIGYPSRSEISALMQNGIGENEMQSFN</sequence>
<dbReference type="GO" id="GO:0090575">
    <property type="term" value="C:RNA polymerase II transcription regulator complex"/>
    <property type="evidence" value="ECO:0007669"/>
    <property type="project" value="TreeGrafter"/>
</dbReference>
<dbReference type="SUPFAM" id="SSF47459">
    <property type="entry name" value="HLH, helix-loop-helix DNA-binding domain"/>
    <property type="match status" value="1"/>
</dbReference>
<evidence type="ECO:0000259" key="7">
    <source>
        <dbReference type="PROSITE" id="PS50888"/>
    </source>
</evidence>
<evidence type="ECO:0000256" key="4">
    <source>
        <dbReference type="ARBA" id="ARBA00023163"/>
    </source>
</evidence>
<reference evidence="8" key="1">
    <citation type="submission" date="2020-01" db="EMBL/GenBank/DDBJ databases">
        <title>Identification and distribution of gene clusters putatively required for synthesis of sphingolipid metabolism inhibitors in phylogenetically diverse species of the filamentous fungus Fusarium.</title>
        <authorList>
            <person name="Kim H.-S."/>
            <person name="Busman M."/>
            <person name="Brown D.W."/>
            <person name="Divon H."/>
            <person name="Uhlig S."/>
            <person name="Proctor R.H."/>
        </authorList>
    </citation>
    <scope>NUCLEOTIDE SEQUENCE</scope>
    <source>
        <strain evidence="8">NRRL 53441</strain>
    </source>
</reference>
<gene>
    <name evidence="8" type="ORF">F53441_3230</name>
</gene>
<keyword evidence="2" id="KW-0238">DNA-binding</keyword>
<organism evidence="8 9">
    <name type="scientific">Fusarium austroafricanum</name>
    <dbReference type="NCBI Taxonomy" id="2364996"/>
    <lineage>
        <taxon>Eukaryota</taxon>
        <taxon>Fungi</taxon>
        <taxon>Dikarya</taxon>
        <taxon>Ascomycota</taxon>
        <taxon>Pezizomycotina</taxon>
        <taxon>Sordariomycetes</taxon>
        <taxon>Hypocreomycetidae</taxon>
        <taxon>Hypocreales</taxon>
        <taxon>Nectriaceae</taxon>
        <taxon>Fusarium</taxon>
        <taxon>Fusarium concolor species complex</taxon>
    </lineage>
</organism>